<evidence type="ECO:0000256" key="3">
    <source>
        <dbReference type="ARBA" id="ARBA00022630"/>
    </source>
</evidence>
<name>A0A9D1G2G7_9FIRM</name>
<feature type="binding site" evidence="11">
    <location>
        <position position="174"/>
    </location>
    <ligand>
        <name>Mg(2+)</name>
        <dbReference type="ChEBI" id="CHEBI:18420"/>
    </ligand>
</feature>
<sequence length="326" mass="34617">MRKISVLASLCALALLLSGCAGPQKRQYAFYGAFDTVIRLTSYTSDAAAFRALCERAEAEFLRLDAIFDRFEPHEGVNGVWALNHARGEAIAAEPELIELLSLAQEWYAACGRVNVAMGAVTGIWHAARESGALPSREALEAAAAHTDFSLVEIQPAAGTVRLKDPEMSLDLGAVAKGYAAGKVARELGEENLLIDAGGNIVALGRPGDGRAAWDIGVSNPEGGTLCVVPISNGCAVTSGGSLRYFTVDGVRYHHIIDPDTLYPADLYQQVTVFCPDSALADWLSTSAFLLEYESSRALVESVGAQGIWILPDGEIRASSGIFPGE</sequence>
<evidence type="ECO:0000256" key="9">
    <source>
        <dbReference type="ARBA" id="ARBA00048540"/>
    </source>
</evidence>
<comment type="caution">
    <text evidence="13">The sequence shown here is derived from an EMBL/GenBank/DDBJ whole genome shotgun (WGS) entry which is preliminary data.</text>
</comment>
<protein>
    <recommendedName>
        <fullName evidence="2 10">FAD:protein FMN transferase</fullName>
        <ecNumber evidence="1 10">2.7.1.180</ecNumber>
    </recommendedName>
    <alternativeName>
        <fullName evidence="8 10">Flavin transferase</fullName>
    </alternativeName>
</protein>
<keyword evidence="4 10" id="KW-0808">Transferase</keyword>
<dbReference type="PANTHER" id="PTHR30040">
    <property type="entry name" value="THIAMINE BIOSYNTHESIS LIPOPROTEIN APBE"/>
    <property type="match status" value="1"/>
</dbReference>
<evidence type="ECO:0000313" key="14">
    <source>
        <dbReference type="Proteomes" id="UP000824140"/>
    </source>
</evidence>
<evidence type="ECO:0000256" key="8">
    <source>
        <dbReference type="ARBA" id="ARBA00031306"/>
    </source>
</evidence>
<comment type="similarity">
    <text evidence="10 12">Belongs to the ApbE family.</text>
</comment>
<comment type="function">
    <text evidence="12">Flavin transferase that catalyzes the transfer of the FMN moiety of FAD and its covalent binding to the hydroxyl group of a threonine residue in a target flavoprotein.</text>
</comment>
<feature type="binding site" evidence="11">
    <location>
        <position position="282"/>
    </location>
    <ligand>
        <name>Mg(2+)</name>
        <dbReference type="ChEBI" id="CHEBI:18420"/>
    </ligand>
</feature>
<keyword evidence="7 10" id="KW-0460">Magnesium</keyword>
<organism evidence="13 14">
    <name type="scientific">Candidatus Alectryocaccomicrobium excrementavium</name>
    <dbReference type="NCBI Taxonomy" id="2840668"/>
    <lineage>
        <taxon>Bacteria</taxon>
        <taxon>Bacillati</taxon>
        <taxon>Bacillota</taxon>
        <taxon>Clostridia</taxon>
        <taxon>Candidatus Alectryocaccomicrobium</taxon>
    </lineage>
</organism>
<evidence type="ECO:0000256" key="10">
    <source>
        <dbReference type="PIRNR" id="PIRNR006268"/>
    </source>
</evidence>
<evidence type="ECO:0000256" key="12">
    <source>
        <dbReference type="RuleBase" id="RU363002"/>
    </source>
</evidence>
<reference evidence="13" key="2">
    <citation type="journal article" date="2021" name="PeerJ">
        <title>Extensive microbial diversity within the chicken gut microbiome revealed by metagenomics and culture.</title>
        <authorList>
            <person name="Gilroy R."/>
            <person name="Ravi A."/>
            <person name="Getino M."/>
            <person name="Pursley I."/>
            <person name="Horton D.L."/>
            <person name="Alikhan N.F."/>
            <person name="Baker D."/>
            <person name="Gharbi K."/>
            <person name="Hall N."/>
            <person name="Watson M."/>
            <person name="Adriaenssens E.M."/>
            <person name="Foster-Nyarko E."/>
            <person name="Jarju S."/>
            <person name="Secka A."/>
            <person name="Antonio M."/>
            <person name="Oren A."/>
            <person name="Chaudhuri R.R."/>
            <person name="La Ragione R."/>
            <person name="Hildebrand F."/>
            <person name="Pallen M.J."/>
        </authorList>
    </citation>
    <scope>NUCLEOTIDE SEQUENCE</scope>
    <source>
        <strain evidence="13">13766</strain>
    </source>
</reference>
<evidence type="ECO:0000256" key="5">
    <source>
        <dbReference type="ARBA" id="ARBA00022723"/>
    </source>
</evidence>
<evidence type="ECO:0000256" key="6">
    <source>
        <dbReference type="ARBA" id="ARBA00022827"/>
    </source>
</evidence>
<keyword evidence="6 10" id="KW-0274">FAD</keyword>
<dbReference type="GO" id="GO:0016740">
    <property type="term" value="F:transferase activity"/>
    <property type="evidence" value="ECO:0007669"/>
    <property type="project" value="UniProtKB-UniRule"/>
</dbReference>
<dbReference type="PROSITE" id="PS51257">
    <property type="entry name" value="PROKAR_LIPOPROTEIN"/>
    <property type="match status" value="1"/>
</dbReference>
<evidence type="ECO:0000313" key="13">
    <source>
        <dbReference type="EMBL" id="HIS93240.1"/>
    </source>
</evidence>
<dbReference type="SUPFAM" id="SSF143631">
    <property type="entry name" value="ApbE-like"/>
    <property type="match status" value="1"/>
</dbReference>
<accession>A0A9D1G2G7</accession>
<dbReference type="Proteomes" id="UP000824140">
    <property type="component" value="Unassembled WGS sequence"/>
</dbReference>
<evidence type="ECO:0000256" key="1">
    <source>
        <dbReference type="ARBA" id="ARBA00011955"/>
    </source>
</evidence>
<keyword evidence="12" id="KW-0449">Lipoprotein</keyword>
<evidence type="ECO:0000256" key="2">
    <source>
        <dbReference type="ARBA" id="ARBA00016337"/>
    </source>
</evidence>
<dbReference type="PANTHER" id="PTHR30040:SF2">
    <property type="entry name" value="FAD:PROTEIN FMN TRANSFERASE"/>
    <property type="match status" value="1"/>
</dbReference>
<keyword evidence="5 10" id="KW-0479">Metal-binding</keyword>
<reference evidence="13" key="1">
    <citation type="submission" date="2020-10" db="EMBL/GenBank/DDBJ databases">
        <authorList>
            <person name="Gilroy R."/>
        </authorList>
    </citation>
    <scope>NUCLEOTIDE SEQUENCE</scope>
    <source>
        <strain evidence="13">13766</strain>
    </source>
</reference>
<dbReference type="AlphaFoldDB" id="A0A9D1G2G7"/>
<keyword evidence="12" id="KW-1003">Cell membrane</keyword>
<dbReference type="EC" id="2.7.1.180" evidence="1 10"/>
<evidence type="ECO:0000256" key="7">
    <source>
        <dbReference type="ARBA" id="ARBA00022842"/>
    </source>
</evidence>
<dbReference type="Pfam" id="PF02424">
    <property type="entry name" value="ApbE"/>
    <property type="match status" value="1"/>
</dbReference>
<comment type="catalytic activity">
    <reaction evidence="9 10 12">
        <text>L-threonyl-[protein] + FAD = FMN-L-threonyl-[protein] + AMP + H(+)</text>
        <dbReference type="Rhea" id="RHEA:36847"/>
        <dbReference type="Rhea" id="RHEA-COMP:11060"/>
        <dbReference type="Rhea" id="RHEA-COMP:11061"/>
        <dbReference type="ChEBI" id="CHEBI:15378"/>
        <dbReference type="ChEBI" id="CHEBI:30013"/>
        <dbReference type="ChEBI" id="CHEBI:57692"/>
        <dbReference type="ChEBI" id="CHEBI:74257"/>
        <dbReference type="ChEBI" id="CHEBI:456215"/>
        <dbReference type="EC" id="2.7.1.180"/>
    </reaction>
</comment>
<keyword evidence="12" id="KW-0732">Signal</keyword>
<keyword evidence="12" id="KW-0472">Membrane</keyword>
<feature type="signal peptide" evidence="12">
    <location>
        <begin position="1"/>
        <end position="21"/>
    </location>
</feature>
<dbReference type="GO" id="GO:0005886">
    <property type="term" value="C:plasma membrane"/>
    <property type="evidence" value="ECO:0007669"/>
    <property type="project" value="UniProtKB-SubCell"/>
</dbReference>
<dbReference type="InterPro" id="IPR024932">
    <property type="entry name" value="ApbE"/>
</dbReference>
<evidence type="ECO:0000256" key="4">
    <source>
        <dbReference type="ARBA" id="ARBA00022679"/>
    </source>
</evidence>
<dbReference type="Gene3D" id="3.10.520.10">
    <property type="entry name" value="ApbE-like domains"/>
    <property type="match status" value="1"/>
</dbReference>
<dbReference type="PIRSF" id="PIRSF006268">
    <property type="entry name" value="ApbE"/>
    <property type="match status" value="1"/>
</dbReference>
<dbReference type="GO" id="GO:0046872">
    <property type="term" value="F:metal ion binding"/>
    <property type="evidence" value="ECO:0007669"/>
    <property type="project" value="UniProtKB-UniRule"/>
</dbReference>
<dbReference type="EMBL" id="DVJN01000188">
    <property type="protein sequence ID" value="HIS93240.1"/>
    <property type="molecule type" value="Genomic_DNA"/>
</dbReference>
<keyword evidence="3 10" id="KW-0285">Flavoprotein</keyword>
<gene>
    <name evidence="13" type="ORF">IAA84_09520</name>
</gene>
<evidence type="ECO:0000256" key="11">
    <source>
        <dbReference type="PIRSR" id="PIRSR006268-2"/>
    </source>
</evidence>
<dbReference type="InterPro" id="IPR003374">
    <property type="entry name" value="ApbE-like_sf"/>
</dbReference>
<comment type="cofactor">
    <cofactor evidence="11">
        <name>Mg(2+)</name>
        <dbReference type="ChEBI" id="CHEBI:18420"/>
    </cofactor>
    <cofactor evidence="11">
        <name>Mn(2+)</name>
        <dbReference type="ChEBI" id="CHEBI:29035"/>
    </cofactor>
    <text evidence="11">Magnesium. Can also use manganese.</text>
</comment>
<proteinExistence type="inferred from homology"/>
<feature type="chain" id="PRO_5039741783" description="FAD:protein FMN transferase" evidence="12">
    <location>
        <begin position="22"/>
        <end position="326"/>
    </location>
</feature>
<comment type="subcellular location">
    <subcellularLocation>
        <location evidence="12">Cell inner membrane</location>
        <topology evidence="12">Lipid-anchor</topology>
        <orientation evidence="12">Periplasmic side</orientation>
    </subcellularLocation>
</comment>
<feature type="binding site" evidence="11">
    <location>
        <position position="286"/>
    </location>
    <ligand>
        <name>Mg(2+)</name>
        <dbReference type="ChEBI" id="CHEBI:18420"/>
    </ligand>
</feature>
<keyword evidence="12" id="KW-0997">Cell inner membrane</keyword>